<evidence type="ECO:0000313" key="6">
    <source>
        <dbReference type="EMBL" id="SDF43214.1"/>
    </source>
</evidence>
<keyword evidence="3 5" id="KW-1133">Transmembrane helix</keyword>
<gene>
    <name evidence="6" type="ORF">SAMN04487992_11513</name>
</gene>
<reference evidence="7" key="1">
    <citation type="submission" date="2016-10" db="EMBL/GenBank/DDBJ databases">
        <authorList>
            <person name="Varghese N."/>
            <person name="Submissions S."/>
        </authorList>
    </citation>
    <scope>NUCLEOTIDE SEQUENCE [LARGE SCALE GENOMIC DNA]</scope>
    <source>
        <strain evidence="7">DSM 24729</strain>
    </source>
</reference>
<dbReference type="InterPro" id="IPR019109">
    <property type="entry name" value="MamF_MmsF"/>
</dbReference>
<dbReference type="Proteomes" id="UP000182114">
    <property type="component" value="Unassembled WGS sequence"/>
</dbReference>
<feature type="transmembrane region" description="Helical" evidence="5">
    <location>
        <begin position="96"/>
        <end position="118"/>
    </location>
</feature>
<feature type="transmembrane region" description="Helical" evidence="5">
    <location>
        <begin position="31"/>
        <end position="48"/>
    </location>
</feature>
<feature type="transmembrane region" description="Helical" evidence="5">
    <location>
        <begin position="69"/>
        <end position="90"/>
    </location>
</feature>
<proteinExistence type="predicted"/>
<evidence type="ECO:0008006" key="8">
    <source>
        <dbReference type="Google" id="ProtNLM"/>
    </source>
</evidence>
<accession>A0A1G7L1K0</accession>
<dbReference type="AlphaFoldDB" id="A0A1G7L1K0"/>
<comment type="subcellular location">
    <subcellularLocation>
        <location evidence="1">Membrane</location>
        <topology evidence="1">Multi-pass membrane protein</topology>
    </subcellularLocation>
</comment>
<keyword evidence="7" id="KW-1185">Reference proteome</keyword>
<organism evidence="6 7">
    <name type="scientific">Cellulophaga baltica</name>
    <dbReference type="NCBI Taxonomy" id="76594"/>
    <lineage>
        <taxon>Bacteria</taxon>
        <taxon>Pseudomonadati</taxon>
        <taxon>Bacteroidota</taxon>
        <taxon>Flavobacteriia</taxon>
        <taxon>Flavobacteriales</taxon>
        <taxon>Flavobacteriaceae</taxon>
        <taxon>Cellulophaga</taxon>
    </lineage>
</organism>
<evidence type="ECO:0000256" key="5">
    <source>
        <dbReference type="SAM" id="Phobius"/>
    </source>
</evidence>
<name>A0A1G7L1K0_9FLAO</name>
<sequence length="139" mass="15807">MNENNLIENPIIKNTLKEDHSTLALLHYSQLLNFFGFFGIIIPVVLWSTKKNEIKGMDEHGKHVINYQLSMLLYGVIYAMLFVISILLTFVFIGFVFIIILSILGIPLALLLIVYPIIGGIAASKGEFYNYPLTIKFIR</sequence>
<evidence type="ECO:0000313" key="7">
    <source>
        <dbReference type="Proteomes" id="UP000182114"/>
    </source>
</evidence>
<evidence type="ECO:0000256" key="2">
    <source>
        <dbReference type="ARBA" id="ARBA00022692"/>
    </source>
</evidence>
<keyword evidence="2 5" id="KW-0812">Transmembrane</keyword>
<dbReference type="RefSeq" id="WP_024481379.1">
    <property type="nucleotide sequence ID" value="NZ_CANLPS010000015.1"/>
</dbReference>
<keyword evidence="4 5" id="KW-0472">Membrane</keyword>
<evidence type="ECO:0000256" key="4">
    <source>
        <dbReference type="ARBA" id="ARBA00023136"/>
    </source>
</evidence>
<dbReference type="Pfam" id="PF09685">
    <property type="entry name" value="MamF_MmsF"/>
    <property type="match status" value="1"/>
</dbReference>
<evidence type="ECO:0000256" key="3">
    <source>
        <dbReference type="ARBA" id="ARBA00022989"/>
    </source>
</evidence>
<protein>
    <recommendedName>
        <fullName evidence="8">DUF4870 domain-containing protein</fullName>
    </recommendedName>
</protein>
<evidence type="ECO:0000256" key="1">
    <source>
        <dbReference type="ARBA" id="ARBA00004141"/>
    </source>
</evidence>
<dbReference type="GeneID" id="78061098"/>
<dbReference type="eggNOG" id="COG3296">
    <property type="taxonomic scope" value="Bacteria"/>
</dbReference>
<dbReference type="EMBL" id="FNBD01000015">
    <property type="protein sequence ID" value="SDF43214.1"/>
    <property type="molecule type" value="Genomic_DNA"/>
</dbReference>